<dbReference type="Proteomes" id="UP000075714">
    <property type="component" value="Unassembled WGS sequence"/>
</dbReference>
<gene>
    <name evidence="1" type="ORF">GPECTOR_1124g397</name>
</gene>
<accession>A0A150FTL5</accession>
<dbReference type="EMBL" id="LSYV01001118">
    <property type="protein sequence ID" value="KXZ40963.1"/>
    <property type="molecule type" value="Genomic_DNA"/>
</dbReference>
<keyword evidence="2" id="KW-1185">Reference proteome</keyword>
<dbReference type="OrthoDB" id="17346at2759"/>
<evidence type="ECO:0000313" key="2">
    <source>
        <dbReference type="Proteomes" id="UP000075714"/>
    </source>
</evidence>
<dbReference type="STRING" id="33097.A0A150FTL5"/>
<comment type="caution">
    <text evidence="1">The sequence shown here is derived from an EMBL/GenBank/DDBJ whole genome shotgun (WGS) entry which is preliminary data.</text>
</comment>
<sequence>MRPEEQFHDYTLASKLERFVAAIEQTIAAWQRTGFRDIVLRGYRARIKEQPSQVKVASSLQHR</sequence>
<name>A0A150FTL5_GONPE</name>
<evidence type="ECO:0000313" key="1">
    <source>
        <dbReference type="EMBL" id="KXZ40963.1"/>
    </source>
</evidence>
<reference evidence="2" key="1">
    <citation type="journal article" date="2016" name="Nat. Commun.">
        <title>The Gonium pectorale genome demonstrates co-option of cell cycle regulation during the evolution of multicellularity.</title>
        <authorList>
            <person name="Hanschen E.R."/>
            <person name="Marriage T.N."/>
            <person name="Ferris P.J."/>
            <person name="Hamaji T."/>
            <person name="Toyoda A."/>
            <person name="Fujiyama A."/>
            <person name="Neme R."/>
            <person name="Noguchi H."/>
            <person name="Minakuchi Y."/>
            <person name="Suzuki M."/>
            <person name="Kawai-Toyooka H."/>
            <person name="Smith D.R."/>
            <person name="Sparks H."/>
            <person name="Anderson J."/>
            <person name="Bakaric R."/>
            <person name="Luria V."/>
            <person name="Karger A."/>
            <person name="Kirschner M.W."/>
            <person name="Durand P.M."/>
            <person name="Michod R.E."/>
            <person name="Nozaki H."/>
            <person name="Olson B.J."/>
        </authorList>
    </citation>
    <scope>NUCLEOTIDE SEQUENCE [LARGE SCALE GENOMIC DNA]</scope>
    <source>
        <strain evidence="2">NIES-2863</strain>
    </source>
</reference>
<proteinExistence type="predicted"/>
<protein>
    <submittedName>
        <fullName evidence="1">Uncharacterized protein</fullName>
    </submittedName>
</protein>
<dbReference type="AlphaFoldDB" id="A0A150FTL5"/>
<organism evidence="1 2">
    <name type="scientific">Gonium pectorale</name>
    <name type="common">Green alga</name>
    <dbReference type="NCBI Taxonomy" id="33097"/>
    <lineage>
        <taxon>Eukaryota</taxon>
        <taxon>Viridiplantae</taxon>
        <taxon>Chlorophyta</taxon>
        <taxon>core chlorophytes</taxon>
        <taxon>Chlorophyceae</taxon>
        <taxon>CS clade</taxon>
        <taxon>Chlamydomonadales</taxon>
        <taxon>Volvocaceae</taxon>
        <taxon>Gonium</taxon>
    </lineage>
</organism>